<evidence type="ECO:0000313" key="2">
    <source>
        <dbReference type="Proteomes" id="UP000316621"/>
    </source>
</evidence>
<evidence type="ECO:0000313" key="1">
    <source>
        <dbReference type="EMBL" id="RZC53165.1"/>
    </source>
</evidence>
<organism evidence="1 2">
    <name type="scientific">Papaver somniferum</name>
    <name type="common">Opium poppy</name>
    <dbReference type="NCBI Taxonomy" id="3469"/>
    <lineage>
        <taxon>Eukaryota</taxon>
        <taxon>Viridiplantae</taxon>
        <taxon>Streptophyta</taxon>
        <taxon>Embryophyta</taxon>
        <taxon>Tracheophyta</taxon>
        <taxon>Spermatophyta</taxon>
        <taxon>Magnoliopsida</taxon>
        <taxon>Ranunculales</taxon>
        <taxon>Papaveraceae</taxon>
        <taxon>Papaveroideae</taxon>
        <taxon>Papaver</taxon>
    </lineage>
</organism>
<dbReference type="AlphaFoldDB" id="A0A4Y7J0I4"/>
<gene>
    <name evidence="1" type="ORF">C5167_012020</name>
</gene>
<name>A0A4Y7J0I4_PAPSO</name>
<dbReference type="EMBL" id="CM010717">
    <property type="protein sequence ID" value="RZC53165.1"/>
    <property type="molecule type" value="Genomic_DNA"/>
</dbReference>
<dbReference type="Gramene" id="RZC53165">
    <property type="protein sequence ID" value="RZC53165"/>
    <property type="gene ID" value="C5167_012020"/>
</dbReference>
<keyword evidence="2" id="KW-1185">Reference proteome</keyword>
<proteinExistence type="predicted"/>
<reference evidence="1 2" key="1">
    <citation type="journal article" date="2018" name="Science">
        <title>The opium poppy genome and morphinan production.</title>
        <authorList>
            <person name="Guo L."/>
            <person name="Winzer T."/>
            <person name="Yang X."/>
            <person name="Li Y."/>
            <person name="Ning Z."/>
            <person name="He Z."/>
            <person name="Teodor R."/>
            <person name="Lu Y."/>
            <person name="Bowser T.A."/>
            <person name="Graham I.A."/>
            <person name="Ye K."/>
        </authorList>
    </citation>
    <scope>NUCLEOTIDE SEQUENCE [LARGE SCALE GENOMIC DNA]</scope>
    <source>
        <strain evidence="2">cv. HN1</strain>
        <tissue evidence="1">Leaves</tissue>
    </source>
</reference>
<dbReference type="STRING" id="3469.A0A4Y7J0I4"/>
<sequence length="87" mass="9879">MNDTCMEELGEEDVKGNARIIKKCSSVYGLRDDHISATESLKLEPLLHPFYDELRDPSAWLTKGRFLPPLLNFKPRVLTSICANCNL</sequence>
<accession>A0A4Y7J0I4</accession>
<protein>
    <submittedName>
        <fullName evidence="1">Uncharacterized protein</fullName>
    </submittedName>
</protein>
<dbReference type="Proteomes" id="UP000316621">
    <property type="component" value="Chromosome 3"/>
</dbReference>